<dbReference type="Pfam" id="PF12833">
    <property type="entry name" value="HTH_18"/>
    <property type="match status" value="1"/>
</dbReference>
<keyword evidence="6" id="KW-1185">Reference proteome</keyword>
<evidence type="ECO:0000259" key="4">
    <source>
        <dbReference type="PROSITE" id="PS01124"/>
    </source>
</evidence>
<dbReference type="GO" id="GO:0003700">
    <property type="term" value="F:DNA-binding transcription factor activity"/>
    <property type="evidence" value="ECO:0007669"/>
    <property type="project" value="InterPro"/>
</dbReference>
<dbReference type="InterPro" id="IPR011051">
    <property type="entry name" value="RmlC_Cupin_sf"/>
</dbReference>
<dbReference type="STRING" id="1075402.AN216_17400"/>
<gene>
    <name evidence="5" type="ORF">AN216_17400</name>
</gene>
<reference evidence="5 6" key="1">
    <citation type="journal article" date="2016" name="Front. Microbiol.">
        <title>Comparative Genomics Analysis of Streptomyces Species Reveals Their Adaptation to the Marine Environment and Their Diversity at the Genomic Level.</title>
        <authorList>
            <person name="Tian X."/>
            <person name="Zhang Z."/>
            <person name="Yang T."/>
            <person name="Chen M."/>
            <person name="Li J."/>
            <person name="Chen F."/>
            <person name="Yang J."/>
            <person name="Li W."/>
            <person name="Zhang B."/>
            <person name="Zhang Z."/>
            <person name="Wu J."/>
            <person name="Zhang C."/>
            <person name="Long L."/>
            <person name="Xiao J."/>
        </authorList>
    </citation>
    <scope>NUCLEOTIDE SEQUENCE [LARGE SCALE GENOMIC DNA]</scope>
    <source>
        <strain evidence="5 6">SCSIO 02100</strain>
    </source>
</reference>
<evidence type="ECO:0000256" key="3">
    <source>
        <dbReference type="ARBA" id="ARBA00023163"/>
    </source>
</evidence>
<sequence length="302" mass="33131">MYCVDVSDDLLQFADHAPGLPYHAALVMQSSRISEQHGHADFFEFMALISGSGRQLSPDGEQRLAAGDVVLVRPRDRHALQGAAPGGMEFVNIAFPTVLWRGFSALVGAETVGGWEEPVVPPIWRLRGEPAGVAAEVFQRALDRYQDQPAMFDLMRFWTDVTELVTREAGTMPGVSETAAPAAGQECGAGRQSDWLHEVCAAMGREENLRGGLPTMRSLAAVSPAHLSRSVRAHFGITPTEYVTELRLRRAAELLSATSEPVTAIAQRCGFASQSYFTRCFRAAHGMSPREYRQRAWRAFVP</sequence>
<protein>
    <recommendedName>
        <fullName evidence="4">HTH araC/xylS-type domain-containing protein</fullName>
    </recommendedName>
</protein>
<dbReference type="InterPro" id="IPR050204">
    <property type="entry name" value="AraC_XylS_family_regulators"/>
</dbReference>
<keyword evidence="2" id="KW-0238">DNA-binding</keyword>
<dbReference type="PROSITE" id="PS00041">
    <property type="entry name" value="HTH_ARAC_FAMILY_1"/>
    <property type="match status" value="1"/>
</dbReference>
<proteinExistence type="predicted"/>
<dbReference type="InterPro" id="IPR003313">
    <property type="entry name" value="AraC-bd"/>
</dbReference>
<dbReference type="PANTHER" id="PTHR46796">
    <property type="entry name" value="HTH-TYPE TRANSCRIPTIONAL ACTIVATOR RHAS-RELATED"/>
    <property type="match status" value="1"/>
</dbReference>
<dbReference type="Proteomes" id="UP000176101">
    <property type="component" value="Unassembled WGS sequence"/>
</dbReference>
<dbReference type="PROSITE" id="PS01124">
    <property type="entry name" value="HTH_ARAC_FAMILY_2"/>
    <property type="match status" value="1"/>
</dbReference>
<evidence type="ECO:0000313" key="6">
    <source>
        <dbReference type="Proteomes" id="UP000176101"/>
    </source>
</evidence>
<evidence type="ECO:0000256" key="2">
    <source>
        <dbReference type="ARBA" id="ARBA00023125"/>
    </source>
</evidence>
<keyword evidence="3" id="KW-0804">Transcription</keyword>
<dbReference type="InterPro" id="IPR018062">
    <property type="entry name" value="HTH_AraC-typ_CS"/>
</dbReference>
<accession>A0A1E7JZA4</accession>
<dbReference type="AlphaFoldDB" id="A0A1E7JZA4"/>
<dbReference type="EMBL" id="LJGU01000132">
    <property type="protein sequence ID" value="OEU97033.1"/>
    <property type="molecule type" value="Genomic_DNA"/>
</dbReference>
<dbReference type="InterPro" id="IPR014710">
    <property type="entry name" value="RmlC-like_jellyroll"/>
</dbReference>
<dbReference type="OrthoDB" id="9799345at2"/>
<dbReference type="Gene3D" id="1.10.10.60">
    <property type="entry name" value="Homeodomain-like"/>
    <property type="match status" value="2"/>
</dbReference>
<name>A0A1E7JZA4_9ACTN</name>
<organism evidence="5 6">
    <name type="scientific">Streptomyces oceani</name>
    <dbReference type="NCBI Taxonomy" id="1075402"/>
    <lineage>
        <taxon>Bacteria</taxon>
        <taxon>Bacillati</taxon>
        <taxon>Actinomycetota</taxon>
        <taxon>Actinomycetes</taxon>
        <taxon>Kitasatosporales</taxon>
        <taxon>Streptomycetaceae</taxon>
        <taxon>Streptomyces</taxon>
    </lineage>
</organism>
<dbReference type="Pfam" id="PF02311">
    <property type="entry name" value="AraC_binding"/>
    <property type="match status" value="1"/>
</dbReference>
<dbReference type="GO" id="GO:0043565">
    <property type="term" value="F:sequence-specific DNA binding"/>
    <property type="evidence" value="ECO:0007669"/>
    <property type="project" value="InterPro"/>
</dbReference>
<dbReference type="PANTHER" id="PTHR46796:SF13">
    <property type="entry name" value="HTH-TYPE TRANSCRIPTIONAL ACTIVATOR RHAS"/>
    <property type="match status" value="1"/>
</dbReference>
<comment type="caution">
    <text evidence="5">The sequence shown here is derived from an EMBL/GenBank/DDBJ whole genome shotgun (WGS) entry which is preliminary data.</text>
</comment>
<dbReference type="SMART" id="SM00342">
    <property type="entry name" value="HTH_ARAC"/>
    <property type="match status" value="1"/>
</dbReference>
<dbReference type="SUPFAM" id="SSF46689">
    <property type="entry name" value="Homeodomain-like"/>
    <property type="match status" value="1"/>
</dbReference>
<dbReference type="SUPFAM" id="SSF51182">
    <property type="entry name" value="RmlC-like cupins"/>
    <property type="match status" value="1"/>
</dbReference>
<dbReference type="InterPro" id="IPR018060">
    <property type="entry name" value="HTH_AraC"/>
</dbReference>
<feature type="domain" description="HTH araC/xylS-type" evidence="4">
    <location>
        <begin position="197"/>
        <end position="295"/>
    </location>
</feature>
<keyword evidence="1" id="KW-0805">Transcription regulation</keyword>
<dbReference type="Gene3D" id="2.60.120.10">
    <property type="entry name" value="Jelly Rolls"/>
    <property type="match status" value="1"/>
</dbReference>
<dbReference type="InterPro" id="IPR020449">
    <property type="entry name" value="Tscrpt_reg_AraC-type_HTH"/>
</dbReference>
<evidence type="ECO:0000256" key="1">
    <source>
        <dbReference type="ARBA" id="ARBA00023015"/>
    </source>
</evidence>
<evidence type="ECO:0000313" key="5">
    <source>
        <dbReference type="EMBL" id="OEU97033.1"/>
    </source>
</evidence>
<dbReference type="InterPro" id="IPR009057">
    <property type="entry name" value="Homeodomain-like_sf"/>
</dbReference>
<dbReference type="PRINTS" id="PR00032">
    <property type="entry name" value="HTHARAC"/>
</dbReference>